<gene>
    <name evidence="2" type="ORF">L596_018185</name>
</gene>
<keyword evidence="3" id="KW-1185">Reference proteome</keyword>
<feature type="region of interest" description="Disordered" evidence="1">
    <location>
        <begin position="35"/>
        <end position="54"/>
    </location>
</feature>
<reference evidence="2 3" key="2">
    <citation type="journal article" date="2019" name="G3 (Bethesda)">
        <title>Hybrid Assembly of the Genome of the Entomopathogenic Nematode Steinernema carpocapsae Identifies the X-Chromosome.</title>
        <authorList>
            <person name="Serra L."/>
            <person name="Macchietto M."/>
            <person name="Macias-Munoz A."/>
            <person name="McGill C.J."/>
            <person name="Rodriguez I.M."/>
            <person name="Rodriguez B."/>
            <person name="Murad R."/>
            <person name="Mortazavi A."/>
        </authorList>
    </citation>
    <scope>NUCLEOTIDE SEQUENCE [LARGE SCALE GENOMIC DNA]</scope>
    <source>
        <strain evidence="2 3">ALL</strain>
    </source>
</reference>
<name>A0A4V6XW42_STECR</name>
<evidence type="ECO:0000256" key="1">
    <source>
        <dbReference type="SAM" id="MobiDB-lite"/>
    </source>
</evidence>
<dbReference type="EMBL" id="AZBU02000005">
    <property type="protein sequence ID" value="TKR77165.1"/>
    <property type="molecule type" value="Genomic_DNA"/>
</dbReference>
<dbReference type="Proteomes" id="UP000298663">
    <property type="component" value="Unassembled WGS sequence"/>
</dbReference>
<accession>A0A4V6XW42</accession>
<sequence>MWTAFYRRSPDAPSRRVCLDLYMSGPAAASTLSFLPDRSRRDVPDTSTRHSDPDASFRAVALPCPIPYLINIVFIPCVPVLASQVPPPPGIFELLYRGQSTRSRLPIPHTVAETGQRIPDI</sequence>
<evidence type="ECO:0000313" key="3">
    <source>
        <dbReference type="Proteomes" id="UP000298663"/>
    </source>
</evidence>
<protein>
    <submittedName>
        <fullName evidence="2">Uncharacterized protein</fullName>
    </submittedName>
</protein>
<dbReference type="AlphaFoldDB" id="A0A4V6XW42"/>
<comment type="caution">
    <text evidence="2">The sequence shown here is derived from an EMBL/GenBank/DDBJ whole genome shotgun (WGS) entry which is preliminary data.</text>
</comment>
<organism evidence="2 3">
    <name type="scientific">Steinernema carpocapsae</name>
    <name type="common">Entomopathogenic nematode</name>
    <dbReference type="NCBI Taxonomy" id="34508"/>
    <lineage>
        <taxon>Eukaryota</taxon>
        <taxon>Metazoa</taxon>
        <taxon>Ecdysozoa</taxon>
        <taxon>Nematoda</taxon>
        <taxon>Chromadorea</taxon>
        <taxon>Rhabditida</taxon>
        <taxon>Tylenchina</taxon>
        <taxon>Panagrolaimomorpha</taxon>
        <taxon>Strongyloidoidea</taxon>
        <taxon>Steinernematidae</taxon>
        <taxon>Steinernema</taxon>
    </lineage>
</organism>
<reference evidence="2 3" key="1">
    <citation type="journal article" date="2015" name="Genome Biol.">
        <title>Comparative genomics of Steinernema reveals deeply conserved gene regulatory networks.</title>
        <authorList>
            <person name="Dillman A.R."/>
            <person name="Macchietto M."/>
            <person name="Porter C.F."/>
            <person name="Rogers A."/>
            <person name="Williams B."/>
            <person name="Antoshechkin I."/>
            <person name="Lee M.M."/>
            <person name="Goodwin Z."/>
            <person name="Lu X."/>
            <person name="Lewis E.E."/>
            <person name="Goodrich-Blair H."/>
            <person name="Stock S.P."/>
            <person name="Adams B.J."/>
            <person name="Sternberg P.W."/>
            <person name="Mortazavi A."/>
        </authorList>
    </citation>
    <scope>NUCLEOTIDE SEQUENCE [LARGE SCALE GENOMIC DNA]</scope>
    <source>
        <strain evidence="2 3">ALL</strain>
    </source>
</reference>
<feature type="compositionally biased region" description="Basic and acidic residues" evidence="1">
    <location>
        <begin position="37"/>
        <end position="54"/>
    </location>
</feature>
<proteinExistence type="predicted"/>
<evidence type="ECO:0000313" key="2">
    <source>
        <dbReference type="EMBL" id="TKR77165.1"/>
    </source>
</evidence>